<feature type="compositionally biased region" description="Acidic residues" evidence="6">
    <location>
        <begin position="128"/>
        <end position="138"/>
    </location>
</feature>
<dbReference type="Pfam" id="PF02620">
    <property type="entry name" value="YceD"/>
    <property type="match status" value="1"/>
</dbReference>
<evidence type="ECO:0000256" key="4">
    <source>
        <dbReference type="ARBA" id="ARBA00022517"/>
    </source>
</evidence>
<evidence type="ECO:0000256" key="6">
    <source>
        <dbReference type="SAM" id="MobiDB-lite"/>
    </source>
</evidence>
<organism evidence="7 8">
    <name type="scientific">Aquabacterium soli</name>
    <dbReference type="NCBI Taxonomy" id="2493092"/>
    <lineage>
        <taxon>Bacteria</taxon>
        <taxon>Pseudomonadati</taxon>
        <taxon>Pseudomonadota</taxon>
        <taxon>Betaproteobacteria</taxon>
        <taxon>Burkholderiales</taxon>
        <taxon>Aquabacterium</taxon>
    </lineage>
</organism>
<evidence type="ECO:0000256" key="1">
    <source>
        <dbReference type="ARBA" id="ARBA00002868"/>
    </source>
</evidence>
<proteinExistence type="inferred from homology"/>
<dbReference type="EMBL" id="RSED01000008">
    <property type="protein sequence ID" value="RRS04231.1"/>
    <property type="molecule type" value="Genomic_DNA"/>
</dbReference>
<reference evidence="7 8" key="1">
    <citation type="submission" date="2018-12" db="EMBL/GenBank/DDBJ databases">
        <title>The whole draft genome of Aquabacterium sp. SJQ9.</title>
        <authorList>
            <person name="Sun L."/>
            <person name="Gao X."/>
            <person name="Chen W."/>
            <person name="Huang K."/>
        </authorList>
    </citation>
    <scope>NUCLEOTIDE SEQUENCE [LARGE SCALE GENOMIC DNA]</scope>
    <source>
        <strain evidence="7 8">SJQ9</strain>
    </source>
</reference>
<protein>
    <recommendedName>
        <fullName evidence="3">Large ribosomal RNA subunit accumulation protein YceD</fullName>
    </recommendedName>
    <alternativeName>
        <fullName evidence="5">23S rRNA accumulation protein YceD</fullName>
    </alternativeName>
</protein>
<evidence type="ECO:0000313" key="7">
    <source>
        <dbReference type="EMBL" id="RRS04231.1"/>
    </source>
</evidence>
<dbReference type="AlphaFoldDB" id="A0A426VBN8"/>
<keyword evidence="4" id="KW-0690">Ribosome biogenesis</keyword>
<dbReference type="Proteomes" id="UP000269265">
    <property type="component" value="Unassembled WGS sequence"/>
</dbReference>
<dbReference type="PANTHER" id="PTHR38099">
    <property type="entry name" value="LARGE RIBOSOMAL RNA SUBUNIT ACCUMULATION PROTEIN YCED"/>
    <property type="match status" value="1"/>
</dbReference>
<keyword evidence="8" id="KW-1185">Reference proteome</keyword>
<comment type="function">
    <text evidence="1">Plays a role in synthesis, processing and/or stability of 23S rRNA.</text>
</comment>
<comment type="similarity">
    <text evidence="2">Belongs to the DUF177 domain family.</text>
</comment>
<feature type="region of interest" description="Disordered" evidence="6">
    <location>
        <begin position="109"/>
        <end position="171"/>
    </location>
</feature>
<feature type="compositionally biased region" description="Polar residues" evidence="6">
    <location>
        <begin position="160"/>
        <end position="171"/>
    </location>
</feature>
<dbReference type="InterPro" id="IPR003772">
    <property type="entry name" value="YceD"/>
</dbReference>
<dbReference type="PANTHER" id="PTHR38099:SF1">
    <property type="entry name" value="LARGE RIBOSOMAL RNA SUBUNIT ACCUMULATION PROTEIN YCED"/>
    <property type="match status" value="1"/>
</dbReference>
<accession>A0A426VBN8</accession>
<comment type="caution">
    <text evidence="7">The sequence shown here is derived from an EMBL/GenBank/DDBJ whole genome shotgun (WGS) entry which is preliminary data.</text>
</comment>
<evidence type="ECO:0000256" key="2">
    <source>
        <dbReference type="ARBA" id="ARBA00010740"/>
    </source>
</evidence>
<dbReference type="GO" id="GO:0005829">
    <property type="term" value="C:cytosol"/>
    <property type="evidence" value="ECO:0007669"/>
    <property type="project" value="TreeGrafter"/>
</dbReference>
<gene>
    <name evidence="7" type="ORF">EIP75_12290</name>
</gene>
<dbReference type="GO" id="GO:0042254">
    <property type="term" value="P:ribosome biogenesis"/>
    <property type="evidence" value="ECO:0007669"/>
    <property type="project" value="UniProtKB-KW"/>
</dbReference>
<dbReference type="OrthoDB" id="5297600at2"/>
<sequence>MAEGVPPEVALDTIEPVSWQAQGRLVPQRVGEPQRWLDLSAHAMLPWVCQRCLQPVVLPVEFERSIRFVADESLAAELDADMDDDVLVTSRSFDLLDLVEDELIMASPLVPRHEECPQPPKMSVSDPGADDDEAEEGPEGSLSEGSPRKNPFAVLAQLKKSGNSGPSGDKS</sequence>
<evidence type="ECO:0000256" key="5">
    <source>
        <dbReference type="ARBA" id="ARBA00031841"/>
    </source>
</evidence>
<name>A0A426VBN8_9BURK</name>
<dbReference type="InterPro" id="IPR039255">
    <property type="entry name" value="YceD_bac"/>
</dbReference>
<evidence type="ECO:0000313" key="8">
    <source>
        <dbReference type="Proteomes" id="UP000269265"/>
    </source>
</evidence>
<evidence type="ECO:0000256" key="3">
    <source>
        <dbReference type="ARBA" id="ARBA00015716"/>
    </source>
</evidence>